<keyword evidence="17" id="KW-0464">Manganese</keyword>
<organism evidence="22 23">
    <name type="scientific">Helobdella robusta</name>
    <name type="common">Californian leech</name>
    <dbReference type="NCBI Taxonomy" id="6412"/>
    <lineage>
        <taxon>Eukaryota</taxon>
        <taxon>Metazoa</taxon>
        <taxon>Spiralia</taxon>
        <taxon>Lophotrochozoa</taxon>
        <taxon>Annelida</taxon>
        <taxon>Clitellata</taxon>
        <taxon>Hirudinea</taxon>
        <taxon>Rhynchobdellida</taxon>
        <taxon>Glossiphoniidae</taxon>
        <taxon>Helobdella</taxon>
    </lineage>
</organism>
<dbReference type="UniPathway" id="UPA00378"/>
<dbReference type="FunCoup" id="T1FRK5">
    <property type="interactions" value="243"/>
</dbReference>
<dbReference type="GO" id="GO:0016020">
    <property type="term" value="C:membrane"/>
    <property type="evidence" value="ECO:0007669"/>
    <property type="project" value="UniProtKB-SubCell"/>
</dbReference>
<dbReference type="RefSeq" id="XP_009010024.1">
    <property type="nucleotide sequence ID" value="XM_009011776.1"/>
</dbReference>
<keyword evidence="15" id="KW-1015">Disulfide bond</keyword>
<sequence>MTNRSTYDNTTIADRLNTEVRVLCWVMTSPNNHASKAVHVLATWGRRCDKIIFSSESNENANGLPLLVINTSYGRHHLTAKTMQTFDHIYRHHLNEFDWFLKADDDTYVIVENLRYFLSSQDPAKPIYFGHHFSPYVKQGYNCGGAGYAISREALRRFGERPKSLCKDDYGFEDVEMGRCMELLGVVLGNTRDKHGRTRFHNFNLDVHIQGYYPNWYYHYDKYAEKETEVAVSDYSITFHYVPIEQMYMIEFLLYFIRPYGVVANFQDVNLQSESGKSAISKNLP</sequence>
<dbReference type="HOGENOM" id="CLU_035857_1_0_1"/>
<gene>
    <name evidence="22" type="primary">20211452</name>
    <name evidence="21" type="ORF">HELRODRAFT_189993</name>
</gene>
<dbReference type="Proteomes" id="UP000015101">
    <property type="component" value="Unassembled WGS sequence"/>
</dbReference>
<dbReference type="EnsemblMetazoa" id="HelroT189993">
    <property type="protein sequence ID" value="HelroP189993"/>
    <property type="gene ID" value="HelroG189993"/>
</dbReference>
<dbReference type="GO" id="GO:0016263">
    <property type="term" value="F:glycoprotein-N-acetylgalactosamine 3-beta-galactosyltransferase activity"/>
    <property type="evidence" value="ECO:0000318"/>
    <property type="project" value="GO_Central"/>
</dbReference>
<evidence type="ECO:0000256" key="17">
    <source>
        <dbReference type="ARBA" id="ARBA00023211"/>
    </source>
</evidence>
<comment type="pathway">
    <text evidence="3">Protein modification; protein glycosylation.</text>
</comment>
<evidence type="ECO:0000256" key="11">
    <source>
        <dbReference type="ARBA" id="ARBA00022741"/>
    </source>
</evidence>
<dbReference type="OrthoDB" id="414175at2759"/>
<dbReference type="InterPro" id="IPR003378">
    <property type="entry name" value="Fringe-like_glycosylTrfase"/>
</dbReference>
<dbReference type="FunFam" id="3.90.550.50:FF:000017">
    <property type="entry name" value="Glycoprotein-N-acetylgalactosamine 3-beta-galactosyltransferase 1"/>
    <property type="match status" value="1"/>
</dbReference>
<dbReference type="EMBL" id="KB095812">
    <property type="protein sequence ID" value="ESO11536.1"/>
    <property type="molecule type" value="Genomic_DNA"/>
</dbReference>
<keyword evidence="16" id="KW-0325">Glycoprotein</keyword>
<dbReference type="SUPFAM" id="SSF53448">
    <property type="entry name" value="Nucleotide-diphospho-sugar transferases"/>
    <property type="match status" value="1"/>
</dbReference>
<evidence type="ECO:0000256" key="1">
    <source>
        <dbReference type="ARBA" id="ARBA00001936"/>
    </source>
</evidence>
<comment type="similarity">
    <text evidence="4">Belongs to the glycosyltransferase 31 family. Beta3-Gal-T subfamily.</text>
</comment>
<evidence type="ECO:0000313" key="21">
    <source>
        <dbReference type="EMBL" id="ESO11536.1"/>
    </source>
</evidence>
<evidence type="ECO:0000256" key="18">
    <source>
        <dbReference type="ARBA" id="ARBA00040898"/>
    </source>
</evidence>
<evidence type="ECO:0000256" key="2">
    <source>
        <dbReference type="ARBA" id="ARBA00004606"/>
    </source>
</evidence>
<keyword evidence="11" id="KW-0547">Nucleotide-binding</keyword>
<protein>
    <recommendedName>
        <fullName evidence="18">Glycoprotein-N-acetylgalactosamine 3-beta-galactosyltransferase 1</fullName>
        <ecNumber evidence="6">2.4.1.122</ecNumber>
    </recommendedName>
</protein>
<dbReference type="STRING" id="6412.T1FRK5"/>
<evidence type="ECO:0000256" key="9">
    <source>
        <dbReference type="ARBA" id="ARBA00022692"/>
    </source>
</evidence>
<dbReference type="EMBL" id="AMQM01002446">
    <property type="status" value="NOT_ANNOTATED_CDS"/>
    <property type="molecule type" value="Genomic_DNA"/>
</dbReference>
<comment type="subunit">
    <text evidence="5">Homodimer; disulfide-linked.</text>
</comment>
<dbReference type="CTD" id="20211452"/>
<evidence type="ECO:0000256" key="5">
    <source>
        <dbReference type="ARBA" id="ARBA00011748"/>
    </source>
</evidence>
<dbReference type="InterPro" id="IPR029044">
    <property type="entry name" value="Nucleotide-diphossugar_trans"/>
</dbReference>
<dbReference type="GO" id="GO:0000166">
    <property type="term" value="F:nucleotide binding"/>
    <property type="evidence" value="ECO:0007669"/>
    <property type="project" value="UniProtKB-KW"/>
</dbReference>
<dbReference type="PANTHER" id="PTHR23033:SF14">
    <property type="entry name" value="GLYCOPROTEIN-N-ACETYLGALACTOSAMINE 3-BETA-GALACTOSYLTRANSFERASE 1-RELATED"/>
    <property type="match status" value="1"/>
</dbReference>
<reference evidence="21 23" key="2">
    <citation type="journal article" date="2013" name="Nature">
        <title>Insights into bilaterian evolution from three spiralian genomes.</title>
        <authorList>
            <person name="Simakov O."/>
            <person name="Marletaz F."/>
            <person name="Cho S.J."/>
            <person name="Edsinger-Gonzales E."/>
            <person name="Havlak P."/>
            <person name="Hellsten U."/>
            <person name="Kuo D.H."/>
            <person name="Larsson T."/>
            <person name="Lv J."/>
            <person name="Arendt D."/>
            <person name="Savage R."/>
            <person name="Osoegawa K."/>
            <person name="de Jong P."/>
            <person name="Grimwood J."/>
            <person name="Chapman J.A."/>
            <person name="Shapiro H."/>
            <person name="Aerts A."/>
            <person name="Otillar R.P."/>
            <person name="Terry A.Y."/>
            <person name="Boore J.L."/>
            <person name="Grigoriev I.V."/>
            <person name="Lindberg D.R."/>
            <person name="Seaver E.C."/>
            <person name="Weisblat D.A."/>
            <person name="Putnam N.H."/>
            <person name="Rokhsar D.S."/>
        </authorList>
    </citation>
    <scope>NUCLEOTIDE SEQUENCE</scope>
</reference>
<evidence type="ECO:0000259" key="20">
    <source>
        <dbReference type="Pfam" id="PF02434"/>
    </source>
</evidence>
<dbReference type="InParanoid" id="T1FRK5"/>
<dbReference type="KEGG" id="hro:HELRODRAFT_189993"/>
<evidence type="ECO:0000256" key="12">
    <source>
        <dbReference type="ARBA" id="ARBA00022968"/>
    </source>
</evidence>
<dbReference type="EC" id="2.4.1.122" evidence="6"/>
<evidence type="ECO:0000313" key="22">
    <source>
        <dbReference type="EnsemblMetazoa" id="HelroP189993"/>
    </source>
</evidence>
<dbReference type="OMA" id="ENHITTH"/>
<keyword evidence="8" id="KW-0808">Transferase</keyword>
<dbReference type="Gene3D" id="3.90.550.50">
    <property type="match status" value="1"/>
</dbReference>
<evidence type="ECO:0000256" key="3">
    <source>
        <dbReference type="ARBA" id="ARBA00004922"/>
    </source>
</evidence>
<comment type="cofactor">
    <cofactor evidence="1">
        <name>Mn(2+)</name>
        <dbReference type="ChEBI" id="CHEBI:29035"/>
    </cofactor>
</comment>
<dbReference type="InterPro" id="IPR026050">
    <property type="entry name" value="C1GALT1/C1GALT1_chp1"/>
</dbReference>
<dbReference type="PANTHER" id="PTHR23033">
    <property type="entry name" value="BETA1,3-GALACTOSYLTRANSFERASE"/>
    <property type="match status" value="1"/>
</dbReference>
<evidence type="ECO:0000256" key="8">
    <source>
        <dbReference type="ARBA" id="ARBA00022679"/>
    </source>
</evidence>
<evidence type="ECO:0000256" key="4">
    <source>
        <dbReference type="ARBA" id="ARBA00006462"/>
    </source>
</evidence>
<keyword evidence="13" id="KW-1133">Transmembrane helix</keyword>
<accession>T1FRK5</accession>
<dbReference type="GO" id="GO:0030145">
    <property type="term" value="F:manganese ion binding"/>
    <property type="evidence" value="ECO:0007669"/>
    <property type="project" value="UniProtKB-ARBA"/>
</dbReference>
<evidence type="ECO:0000256" key="16">
    <source>
        <dbReference type="ARBA" id="ARBA00023180"/>
    </source>
</evidence>
<proteinExistence type="inferred from homology"/>
<dbReference type="GeneID" id="20211452"/>
<evidence type="ECO:0000256" key="13">
    <source>
        <dbReference type="ARBA" id="ARBA00022989"/>
    </source>
</evidence>
<evidence type="ECO:0000313" key="23">
    <source>
        <dbReference type="Proteomes" id="UP000015101"/>
    </source>
</evidence>
<evidence type="ECO:0000256" key="10">
    <source>
        <dbReference type="ARBA" id="ARBA00022723"/>
    </source>
</evidence>
<feature type="domain" description="Fringe-like glycosyltransferase" evidence="20">
    <location>
        <begin position="22"/>
        <end position="191"/>
    </location>
</feature>
<keyword evidence="23" id="KW-1185">Reference proteome</keyword>
<reference evidence="23" key="1">
    <citation type="submission" date="2012-12" db="EMBL/GenBank/DDBJ databases">
        <authorList>
            <person name="Hellsten U."/>
            <person name="Grimwood J."/>
            <person name="Chapman J.A."/>
            <person name="Shapiro H."/>
            <person name="Aerts A."/>
            <person name="Otillar R.P."/>
            <person name="Terry A.Y."/>
            <person name="Boore J.L."/>
            <person name="Simakov O."/>
            <person name="Marletaz F."/>
            <person name="Cho S.-J."/>
            <person name="Edsinger-Gonzales E."/>
            <person name="Havlak P."/>
            <person name="Kuo D.-H."/>
            <person name="Larsson T."/>
            <person name="Lv J."/>
            <person name="Arendt D."/>
            <person name="Savage R."/>
            <person name="Osoegawa K."/>
            <person name="de Jong P."/>
            <person name="Lindberg D.R."/>
            <person name="Seaver E.C."/>
            <person name="Weisblat D.A."/>
            <person name="Putnam N.H."/>
            <person name="Grigoriev I.V."/>
            <person name="Rokhsar D.S."/>
        </authorList>
    </citation>
    <scope>NUCLEOTIDE SEQUENCE</scope>
</reference>
<keyword evidence="12" id="KW-0735">Signal-anchor</keyword>
<comment type="function">
    <text evidence="19">Glycosyltransferase that generates the core 1 O-glycan Gal-beta1-3GalNAc-alpha1-Ser/Thr (T antigen), which is a precursor for many extended O-glycans in glycoproteins.</text>
</comment>
<evidence type="ECO:0000256" key="15">
    <source>
        <dbReference type="ARBA" id="ARBA00023157"/>
    </source>
</evidence>
<evidence type="ECO:0000256" key="7">
    <source>
        <dbReference type="ARBA" id="ARBA00022676"/>
    </source>
</evidence>
<dbReference type="eggNOG" id="KOG2246">
    <property type="taxonomic scope" value="Eukaryota"/>
</dbReference>
<keyword evidence="7" id="KW-0328">Glycosyltransferase</keyword>
<evidence type="ECO:0000256" key="19">
    <source>
        <dbReference type="ARBA" id="ARBA00059245"/>
    </source>
</evidence>
<keyword evidence="10" id="KW-0479">Metal-binding</keyword>
<comment type="subcellular location">
    <subcellularLocation>
        <location evidence="2">Membrane</location>
        <topology evidence="2">Single-pass type II membrane protein</topology>
    </subcellularLocation>
</comment>
<dbReference type="AlphaFoldDB" id="T1FRK5"/>
<keyword evidence="14" id="KW-0472">Membrane</keyword>
<evidence type="ECO:0000256" key="6">
    <source>
        <dbReference type="ARBA" id="ARBA00012557"/>
    </source>
</evidence>
<keyword evidence="9" id="KW-0812">Transmembrane</keyword>
<evidence type="ECO:0000256" key="14">
    <source>
        <dbReference type="ARBA" id="ARBA00023136"/>
    </source>
</evidence>
<dbReference type="Pfam" id="PF02434">
    <property type="entry name" value="Fringe"/>
    <property type="match status" value="1"/>
</dbReference>
<name>T1FRK5_HELRO</name>
<reference evidence="22" key="3">
    <citation type="submission" date="2015-06" db="UniProtKB">
        <authorList>
            <consortium name="EnsemblMetazoa"/>
        </authorList>
    </citation>
    <scope>IDENTIFICATION</scope>
</reference>